<dbReference type="InterPro" id="IPR019734">
    <property type="entry name" value="TPR_rpt"/>
</dbReference>
<reference evidence="1" key="1">
    <citation type="submission" date="2018-06" db="EMBL/GenBank/DDBJ databases">
        <authorList>
            <person name="Zhirakovskaya E."/>
        </authorList>
    </citation>
    <scope>NUCLEOTIDE SEQUENCE</scope>
</reference>
<dbReference type="Pfam" id="PF13432">
    <property type="entry name" value="TPR_16"/>
    <property type="match status" value="2"/>
</dbReference>
<dbReference type="PANTHER" id="PTHR12558">
    <property type="entry name" value="CELL DIVISION CYCLE 16,23,27"/>
    <property type="match status" value="1"/>
</dbReference>
<accession>A0A3B1CN45</accession>
<sequence>MMLALMLLSPSVLMAVTAEDKADAEAYYEEGKALNKQRMFNESIMQFAQALKFNINEHKYHRALQRTYTAIRRGPNGVRYYEAMVRDSPNNPIVRYWMGRFYLSTKALDRATDEFKKSAELAPNDEHAFISLGHIATRLGRLDEGLEAYLRADALVPDIPVVKVGMGNIYFEKGQYDVAEKAYKVALKKDPSYLEARYNLGLIFEKKGEYGDAAEQWGLMIEEDPNESSAREQLAKLYFRAKRYIDAVREYSTLSLVKLDDPKVFMALGESQVLLAARLPDMSDRKLLQKRAIESFNRTLELQPKNEKARQYLERLKKIEIPEVDK</sequence>
<gene>
    <name evidence="1" type="ORF">MNBD_NITROSPIRAE01-1163</name>
</gene>
<dbReference type="PROSITE" id="PS50005">
    <property type="entry name" value="TPR"/>
    <property type="match status" value="5"/>
</dbReference>
<dbReference type="EMBL" id="UOGF01000007">
    <property type="protein sequence ID" value="VAX26133.1"/>
    <property type="molecule type" value="Genomic_DNA"/>
</dbReference>
<organism evidence="1">
    <name type="scientific">hydrothermal vent metagenome</name>
    <dbReference type="NCBI Taxonomy" id="652676"/>
    <lineage>
        <taxon>unclassified sequences</taxon>
        <taxon>metagenomes</taxon>
        <taxon>ecological metagenomes</taxon>
    </lineage>
</organism>
<dbReference type="AlphaFoldDB" id="A0A3B1CN45"/>
<dbReference type="SMART" id="SM00028">
    <property type="entry name" value="TPR"/>
    <property type="match status" value="5"/>
</dbReference>
<dbReference type="SUPFAM" id="SSF48452">
    <property type="entry name" value="TPR-like"/>
    <property type="match status" value="1"/>
</dbReference>
<protein>
    <submittedName>
        <fullName evidence="1">Uncharacterized protein</fullName>
    </submittedName>
</protein>
<evidence type="ECO:0000313" key="1">
    <source>
        <dbReference type="EMBL" id="VAX26133.1"/>
    </source>
</evidence>
<name>A0A3B1CN45_9ZZZZ</name>
<dbReference type="PANTHER" id="PTHR12558:SF13">
    <property type="entry name" value="CELL DIVISION CYCLE PROTEIN 27 HOMOLOG"/>
    <property type="match status" value="1"/>
</dbReference>
<dbReference type="Gene3D" id="1.25.40.10">
    <property type="entry name" value="Tetratricopeptide repeat domain"/>
    <property type="match status" value="2"/>
</dbReference>
<proteinExistence type="predicted"/>
<dbReference type="InterPro" id="IPR011990">
    <property type="entry name" value="TPR-like_helical_dom_sf"/>
</dbReference>